<evidence type="ECO:0000313" key="2">
    <source>
        <dbReference type="Proteomes" id="UP000077349"/>
    </source>
</evidence>
<sequence length="740" mass="80265">MIKRFFLLAFWATPSVAFGQVAPLSRPNHTLPQYSSVTAANGNAGAPRTMLRMATPSAIGGNSALWPPGGIRKDTRVPALYADGSTGTLEQIGRMADSSVQQTDVGATVAPLDASGMMSAPVSGDSSNAAISTMSAAGDAVFPDFKSRKISEHFSDFPTLRDFGMHLVPNQGTPDLIWLQSKWQSLNGYTPAILPAGAHWPDNSQVPDSAAVNKANNKQFPVVMSLGRVTSRPGYNTPYGFGVPYYGDVVPSFTHDDADFTFARVDSHESGAGQFVPIVSVMAVYDTPHDGGSTGGTNNQLAMDVKTVTTEKDKGTYGNFVSEFYSKGYNYWGEMDVNKWSHTVGHGTNWLWDNIQELYSAEPYYCDPTDTSLCFAEYMNEEDMYGVGPEQAASAYDPSVHNRQMFWLSTNHNIKQETFPTLKWSANTVVPAHKIILVKNRHDNKEYMFSGKAIGYKNNGAWTITGTISGNTLTVTSLSPGKKIIPNSTVLWQNIMVDEVKVTAQVSGITGGAGRYILSATKNPNGFNIPGATDFLASDGNSSARFTTTGKTEPKWTFSTGDTFIDNTTQWTCIGGWDYDLGAVISIGGANDPDKGYVERIGTLLEEHTDYIYNAAIDMSKAAFDPSVPYKIFSRLQKDMYFDLTADGTRSGQNNHLLGYDNASKALTYKVNGVPVMSIKDSGAIISSAPPQMPVMTRAQIRAYPSPTKGMEIYDSDDDAPAIYTRAGWKLMALSALPTN</sequence>
<protein>
    <submittedName>
        <fullName evidence="1">Uncharacterized protein</fullName>
    </submittedName>
</protein>
<dbReference type="PATRIC" id="fig|178901.10.peg.2719"/>
<dbReference type="AlphaFoldDB" id="A0A087PN23"/>
<evidence type="ECO:0000313" key="1">
    <source>
        <dbReference type="EMBL" id="OAG76931.1"/>
    </source>
</evidence>
<proteinExistence type="predicted"/>
<gene>
    <name evidence="1" type="ORF">Amal_02709</name>
</gene>
<organism evidence="1 2">
    <name type="scientific">Acetobacter malorum</name>
    <dbReference type="NCBI Taxonomy" id="178901"/>
    <lineage>
        <taxon>Bacteria</taxon>
        <taxon>Pseudomonadati</taxon>
        <taxon>Pseudomonadota</taxon>
        <taxon>Alphaproteobacteria</taxon>
        <taxon>Acetobacterales</taxon>
        <taxon>Acetobacteraceae</taxon>
        <taxon>Acetobacter</taxon>
    </lineage>
</organism>
<reference evidence="1 2" key="1">
    <citation type="submission" date="2016-03" db="EMBL/GenBank/DDBJ databases">
        <title>Draft genome sequence of Acetobacter malorum CECT 7742, a strain isolated from strawberry vinegar.</title>
        <authorList>
            <person name="Sainz F."/>
            <person name="Mas A."/>
            <person name="Torija M.J."/>
        </authorList>
    </citation>
    <scope>NUCLEOTIDE SEQUENCE [LARGE SCALE GENOMIC DNA]</scope>
    <source>
        <strain evidence="1 2">CECT 7742</strain>
    </source>
</reference>
<dbReference type="Proteomes" id="UP000077349">
    <property type="component" value="Unassembled WGS sequence"/>
</dbReference>
<accession>A0A087PN23</accession>
<name>A0A087PN23_9PROT</name>
<comment type="caution">
    <text evidence="1">The sequence shown here is derived from an EMBL/GenBank/DDBJ whole genome shotgun (WGS) entry which is preliminary data.</text>
</comment>
<dbReference type="EMBL" id="LVHD01000018">
    <property type="protein sequence ID" value="OAG76931.1"/>
    <property type="molecule type" value="Genomic_DNA"/>
</dbReference>